<evidence type="ECO:0000256" key="5">
    <source>
        <dbReference type="SAM" id="MobiDB-lite"/>
    </source>
</evidence>
<dbReference type="InterPro" id="IPR022755">
    <property type="entry name" value="Znf_C2H2_jaz"/>
</dbReference>
<proteinExistence type="predicted"/>
<keyword evidence="2 4" id="KW-0863">Zinc-finger</keyword>
<dbReference type="EMBL" id="KB909345">
    <property type="protein sequence ID" value="EOB12458.1"/>
    <property type="molecule type" value="Genomic_DNA"/>
</dbReference>
<dbReference type="PROSITE" id="PS50157">
    <property type="entry name" value="ZINC_FINGER_C2H2_2"/>
    <property type="match status" value="2"/>
</dbReference>
<dbReference type="Proteomes" id="UP000016927">
    <property type="component" value="Unassembled WGS sequence"/>
</dbReference>
<keyword evidence="3" id="KW-0862">Zinc</keyword>
<dbReference type="OMA" id="FLYNSAY"/>
<sequence length="298" mass="34752">MGLFFSNINNPPLPHEVLGLPPLFTKSQARSQYLKLVRSNPFLYNSAYDCIKRDPPNLNLYNNDVLRDSTYVIDLFDRIGDFSGFKCPEFRSPDFYKKFKNYQSPRKFKREEERNLFNFKVRKIIKEVYKIYEQDVDMVVDDSIKVEGSIKVDDSIKVVEASNEGVYTTNVKKEKQFKCEYCSKGFRSKNQLINHFKSKKHFEKIKEKEEEPKGFIKKQIEKCEEGKGGGVEEGGSEVNEGGEVKVEEGGIEDDNNNNTFIPSPYISKDPIAFRTCSRCNKRFDTRIKMIEHIKKEHK</sequence>
<evidence type="ECO:0000259" key="6">
    <source>
        <dbReference type="PROSITE" id="PS50157"/>
    </source>
</evidence>
<feature type="region of interest" description="Disordered" evidence="5">
    <location>
        <begin position="226"/>
        <end position="263"/>
    </location>
</feature>
<dbReference type="OrthoDB" id="2191416at2759"/>
<keyword evidence="8" id="KW-1185">Reference proteome</keyword>
<evidence type="ECO:0000313" key="8">
    <source>
        <dbReference type="Proteomes" id="UP000016927"/>
    </source>
</evidence>
<dbReference type="HOGENOM" id="CLU_936989_0_0_1"/>
<gene>
    <name evidence="7" type="ORF">NBO_437g0001</name>
</gene>
<dbReference type="FunFam" id="3.30.160.60:FF:000065">
    <property type="entry name" value="B-cell CLL/lymphoma 6, member B"/>
    <property type="match status" value="1"/>
</dbReference>
<dbReference type="AlphaFoldDB" id="R0MI49"/>
<evidence type="ECO:0000256" key="4">
    <source>
        <dbReference type="PROSITE-ProRule" id="PRU00042"/>
    </source>
</evidence>
<keyword evidence="1" id="KW-0479">Metal-binding</keyword>
<evidence type="ECO:0000256" key="1">
    <source>
        <dbReference type="ARBA" id="ARBA00022723"/>
    </source>
</evidence>
<feature type="domain" description="C2H2-type" evidence="6">
    <location>
        <begin position="177"/>
        <end position="206"/>
    </location>
</feature>
<dbReference type="Pfam" id="PF12171">
    <property type="entry name" value="zf-C2H2_jaz"/>
    <property type="match status" value="1"/>
</dbReference>
<accession>R0MI49</accession>
<feature type="domain" description="C2H2-type" evidence="6">
    <location>
        <begin position="274"/>
        <end position="298"/>
    </location>
</feature>
<dbReference type="InterPro" id="IPR036236">
    <property type="entry name" value="Znf_C2H2_sf"/>
</dbReference>
<reference evidence="7 8" key="1">
    <citation type="journal article" date="2013" name="BMC Genomics">
        <title>Comparative genomics of parasitic silkworm microsporidia reveal an association between genome expansion and host adaptation.</title>
        <authorList>
            <person name="Pan G."/>
            <person name="Xu J."/>
            <person name="Li T."/>
            <person name="Xia Q."/>
            <person name="Liu S.L."/>
            <person name="Zhang G."/>
            <person name="Li S."/>
            <person name="Li C."/>
            <person name="Liu H."/>
            <person name="Yang L."/>
            <person name="Liu T."/>
            <person name="Zhang X."/>
            <person name="Wu Z."/>
            <person name="Fan W."/>
            <person name="Dang X."/>
            <person name="Xiang H."/>
            <person name="Tao M."/>
            <person name="Li Y."/>
            <person name="Hu J."/>
            <person name="Li Z."/>
            <person name="Lin L."/>
            <person name="Luo J."/>
            <person name="Geng L."/>
            <person name="Wang L."/>
            <person name="Long M."/>
            <person name="Wan Y."/>
            <person name="He N."/>
            <person name="Zhang Z."/>
            <person name="Lu C."/>
            <person name="Keeling P.J."/>
            <person name="Wang J."/>
            <person name="Xiang Z."/>
            <person name="Zhou Z."/>
        </authorList>
    </citation>
    <scope>NUCLEOTIDE SEQUENCE [LARGE SCALE GENOMIC DNA]</scope>
    <source>
        <strain evidence="8">CQ1 / CVCC 102059</strain>
    </source>
</reference>
<evidence type="ECO:0000256" key="2">
    <source>
        <dbReference type="ARBA" id="ARBA00022771"/>
    </source>
</evidence>
<evidence type="ECO:0000256" key="3">
    <source>
        <dbReference type="ARBA" id="ARBA00022833"/>
    </source>
</evidence>
<dbReference type="VEuPathDB" id="MicrosporidiaDB:NBO_437g0001"/>
<dbReference type="InterPro" id="IPR013087">
    <property type="entry name" value="Znf_C2H2_type"/>
</dbReference>
<dbReference type="SMART" id="SM00355">
    <property type="entry name" value="ZnF_C2H2"/>
    <property type="match status" value="2"/>
</dbReference>
<dbReference type="GO" id="GO:0008270">
    <property type="term" value="F:zinc ion binding"/>
    <property type="evidence" value="ECO:0007669"/>
    <property type="project" value="UniProtKB-KW"/>
</dbReference>
<protein>
    <submittedName>
        <fullName evidence="7">DnaJ</fullName>
    </submittedName>
</protein>
<evidence type="ECO:0000313" key="7">
    <source>
        <dbReference type="EMBL" id="EOB12458.1"/>
    </source>
</evidence>
<dbReference type="Gene3D" id="3.30.160.60">
    <property type="entry name" value="Classic Zinc Finger"/>
    <property type="match status" value="1"/>
</dbReference>
<dbReference type="PROSITE" id="PS00028">
    <property type="entry name" value="ZINC_FINGER_C2H2_1"/>
    <property type="match status" value="2"/>
</dbReference>
<dbReference type="SUPFAM" id="SSF57667">
    <property type="entry name" value="beta-beta-alpha zinc fingers"/>
    <property type="match status" value="1"/>
</dbReference>
<name>R0MI49_NOSB1</name>
<organism evidence="7 8">
    <name type="scientific">Nosema bombycis (strain CQ1 / CVCC 102059)</name>
    <name type="common">Microsporidian parasite</name>
    <name type="synonym">Pebrine of silkworm</name>
    <dbReference type="NCBI Taxonomy" id="578461"/>
    <lineage>
        <taxon>Eukaryota</taxon>
        <taxon>Fungi</taxon>
        <taxon>Fungi incertae sedis</taxon>
        <taxon>Microsporidia</taxon>
        <taxon>Nosematidae</taxon>
        <taxon>Nosema</taxon>
    </lineage>
</organism>